<sequence>MKELLNKWYKNHALVYKVLLFLVTTLFIVYLFPKTGKFRYSFEKGKPWQSENLYAPFNFAIKKSKSEIEKEQFEIQNNALVYFHVDADVKNKVQSDYLKRFNETFKDTLDLSTVNSNFYKRGKALIDELYKNGILDVDYNYPDNQSVVLEASNTVEKQLEYGDLVEISDLRTYCENYFSTRISSSNRTKMISLFFDIIKPNISLNESFTQKALEEELSQISQTRGSIDKDQLIISKGQVVEDEEYSILNSLKSEYESQVWNTANYNWVLVAYTLLVALALLMLLLFLRKYRIEVFLNNTKVTFIFFNIVLMIVLTTLIINYNSQYVYVVPLCILPLVLKAFFDARLGLFAHVLTVLLLGFIVPNSYEYMFLQIIAGIVTILTVSELYKRANLFISVGQITLIYIIAYFAFFVIQEGQITSLKWETFGLFILCGLATLFVQPLIYIYEKIFGLVSDVSLLELSDTNTKLLKELSNKAPGTFHHSLNVANLAEASANEIGANAMLVRVGALYHDIGKMKNPTYFTENQSTGINPHNELSNRESAKVIIDHVLNGIEIAKKYNLPDRVIDFIRTHHGTSLVYYFYMKDKAENENIEIEDYSYPGPKPFSKETAILMMCDSVEAASKSLKEPTTTKINAFVENIIDKQMESGQFLNADITFKEIQSIKKVLKHKLANIYHLRIEYPE</sequence>
<feature type="transmembrane region" description="Helical" evidence="1">
    <location>
        <begin position="325"/>
        <end position="341"/>
    </location>
</feature>
<keyword evidence="4" id="KW-1185">Reference proteome</keyword>
<dbReference type="AlphaFoldDB" id="A0A842IU77"/>
<name>A0A842IU77_9FLAO</name>
<feature type="transmembrane region" description="Helical" evidence="1">
    <location>
        <begin position="12"/>
        <end position="32"/>
    </location>
</feature>
<reference evidence="3" key="1">
    <citation type="submission" date="2020-08" db="EMBL/GenBank/DDBJ databases">
        <title>Winogradskyella ouciana sp. nov., isolated from the hadal seawater of the Mariana Trench.</title>
        <authorList>
            <person name="He X."/>
        </authorList>
    </citation>
    <scope>NUCLEOTIDE SEQUENCE [LARGE SCALE GENOMIC DNA]</scope>
    <source>
        <strain evidence="3">KCTC 52348</strain>
    </source>
</reference>
<evidence type="ECO:0000259" key="2">
    <source>
        <dbReference type="PROSITE" id="PS51831"/>
    </source>
</evidence>
<feature type="transmembrane region" description="Helical" evidence="1">
    <location>
        <begin position="299"/>
        <end position="319"/>
    </location>
</feature>
<protein>
    <submittedName>
        <fullName evidence="3">HDIG domain-containing protein</fullName>
    </submittedName>
</protein>
<keyword evidence="1" id="KW-1133">Transmembrane helix</keyword>
<dbReference type="Proteomes" id="UP000533900">
    <property type="component" value="Unassembled WGS sequence"/>
</dbReference>
<dbReference type="InterPro" id="IPR011624">
    <property type="entry name" value="Metal-dep_PHydrolase_7TM_extra"/>
</dbReference>
<dbReference type="PANTHER" id="PTHR36442:SF1">
    <property type="entry name" value="CYCLIC-DI-AMP PHOSPHODIESTERASE PGPH"/>
    <property type="match status" value="1"/>
</dbReference>
<dbReference type="RefSeq" id="WP_185788989.1">
    <property type="nucleotide sequence ID" value="NZ_JACLCP010000002.1"/>
</dbReference>
<feature type="domain" description="HD" evidence="2">
    <location>
        <begin position="479"/>
        <end position="621"/>
    </location>
</feature>
<evidence type="ECO:0000313" key="4">
    <source>
        <dbReference type="Proteomes" id="UP000533900"/>
    </source>
</evidence>
<dbReference type="Gene3D" id="1.10.3210.10">
    <property type="entry name" value="Hypothetical protein af1432"/>
    <property type="match status" value="1"/>
</dbReference>
<comment type="caution">
    <text evidence="3">The sequence shown here is derived from an EMBL/GenBank/DDBJ whole genome shotgun (WGS) entry which is preliminary data.</text>
</comment>
<dbReference type="PROSITE" id="PS51831">
    <property type="entry name" value="HD"/>
    <property type="match status" value="1"/>
</dbReference>
<dbReference type="EMBL" id="JACLCP010000002">
    <property type="protein sequence ID" value="MBC2845283.1"/>
    <property type="molecule type" value="Genomic_DNA"/>
</dbReference>
<feature type="transmembrane region" description="Helical" evidence="1">
    <location>
        <begin position="368"/>
        <end position="387"/>
    </location>
</feature>
<proteinExistence type="predicted"/>
<keyword evidence="1" id="KW-0812">Transmembrane</keyword>
<evidence type="ECO:0000313" key="3">
    <source>
        <dbReference type="EMBL" id="MBC2845283.1"/>
    </source>
</evidence>
<feature type="transmembrane region" description="Helical" evidence="1">
    <location>
        <begin position="346"/>
        <end position="362"/>
    </location>
</feature>
<dbReference type="PANTHER" id="PTHR36442">
    <property type="entry name" value="CYCLIC-DI-AMP PHOSPHODIESTERASE PGPH"/>
    <property type="match status" value="1"/>
</dbReference>
<feature type="transmembrane region" description="Helical" evidence="1">
    <location>
        <begin position="265"/>
        <end position="287"/>
    </location>
</feature>
<dbReference type="Pfam" id="PF01966">
    <property type="entry name" value="HD"/>
    <property type="match status" value="1"/>
</dbReference>
<keyword evidence="1" id="KW-0472">Membrane</keyword>
<dbReference type="NCBIfam" id="TIGR00277">
    <property type="entry name" value="HDIG"/>
    <property type="match status" value="1"/>
</dbReference>
<dbReference type="Pfam" id="PF07697">
    <property type="entry name" value="7TMR-HDED"/>
    <property type="match status" value="1"/>
</dbReference>
<feature type="transmembrane region" description="Helical" evidence="1">
    <location>
        <begin position="425"/>
        <end position="446"/>
    </location>
</feature>
<dbReference type="Pfam" id="PF07698">
    <property type="entry name" value="7TM-7TMR_HD"/>
    <property type="match status" value="1"/>
</dbReference>
<dbReference type="InterPro" id="IPR011621">
    <property type="entry name" value="Metal-dep_PHydrolase_7TM_intra"/>
</dbReference>
<dbReference type="SUPFAM" id="SSF109604">
    <property type="entry name" value="HD-domain/PDEase-like"/>
    <property type="match status" value="1"/>
</dbReference>
<dbReference type="InterPro" id="IPR003607">
    <property type="entry name" value="HD/PDEase_dom"/>
</dbReference>
<dbReference type="InterPro" id="IPR006674">
    <property type="entry name" value="HD_domain"/>
</dbReference>
<gene>
    <name evidence="3" type="ORF">H7F21_09290</name>
</gene>
<dbReference type="InterPro" id="IPR006675">
    <property type="entry name" value="HDIG_dom"/>
</dbReference>
<accession>A0A842IU77</accession>
<feature type="transmembrane region" description="Helical" evidence="1">
    <location>
        <begin position="392"/>
        <end position="413"/>
    </location>
</feature>
<dbReference type="CDD" id="cd00077">
    <property type="entry name" value="HDc"/>
    <property type="match status" value="1"/>
</dbReference>
<dbReference type="InterPro" id="IPR052722">
    <property type="entry name" value="PgpH_phosphodiesterase"/>
</dbReference>
<evidence type="ECO:0000256" key="1">
    <source>
        <dbReference type="SAM" id="Phobius"/>
    </source>
</evidence>
<dbReference type="SMART" id="SM00471">
    <property type="entry name" value="HDc"/>
    <property type="match status" value="1"/>
</dbReference>
<organism evidence="3 4">
    <name type="scientific">Winogradskyella flava</name>
    <dbReference type="NCBI Taxonomy" id="1884876"/>
    <lineage>
        <taxon>Bacteria</taxon>
        <taxon>Pseudomonadati</taxon>
        <taxon>Bacteroidota</taxon>
        <taxon>Flavobacteriia</taxon>
        <taxon>Flavobacteriales</taxon>
        <taxon>Flavobacteriaceae</taxon>
        <taxon>Winogradskyella</taxon>
    </lineage>
</organism>